<dbReference type="InterPro" id="IPR000157">
    <property type="entry name" value="TIR_dom"/>
</dbReference>
<proteinExistence type="predicted"/>
<dbReference type="EMBL" id="CAKOAT010059599">
    <property type="protein sequence ID" value="CAH8304159.1"/>
    <property type="molecule type" value="Genomic_DNA"/>
</dbReference>
<dbReference type="InterPro" id="IPR035897">
    <property type="entry name" value="Toll_tir_struct_dom_sf"/>
</dbReference>
<dbReference type="SMART" id="SM00255">
    <property type="entry name" value="TIR"/>
    <property type="match status" value="1"/>
</dbReference>
<dbReference type="PANTHER" id="PTHR32009">
    <property type="entry name" value="TMV RESISTANCE PROTEIN N-LIKE"/>
    <property type="match status" value="1"/>
</dbReference>
<evidence type="ECO:0000256" key="1">
    <source>
        <dbReference type="ARBA" id="ARBA00023027"/>
    </source>
</evidence>
<dbReference type="Pfam" id="PF01582">
    <property type="entry name" value="TIR"/>
    <property type="match status" value="1"/>
</dbReference>
<dbReference type="InterPro" id="IPR025886">
    <property type="entry name" value="PP2-like"/>
</dbReference>
<gene>
    <name evidence="3" type="ORF">ERUC_LOCUS3564</name>
</gene>
<evidence type="ECO:0000313" key="4">
    <source>
        <dbReference type="Proteomes" id="UP001642260"/>
    </source>
</evidence>
<dbReference type="Gene3D" id="3.40.50.10140">
    <property type="entry name" value="Toll/interleukin-1 receptor homology (TIR) domain"/>
    <property type="match status" value="1"/>
</dbReference>
<reference evidence="3 4" key="1">
    <citation type="submission" date="2022-03" db="EMBL/GenBank/DDBJ databases">
        <authorList>
            <person name="Macdonald S."/>
            <person name="Ahmed S."/>
            <person name="Newling K."/>
        </authorList>
    </citation>
    <scope>NUCLEOTIDE SEQUENCE [LARGE SCALE GENOMIC DNA]</scope>
</reference>
<dbReference type="PROSITE" id="PS50104">
    <property type="entry name" value="TIR"/>
    <property type="match status" value="1"/>
</dbReference>
<dbReference type="PANTHER" id="PTHR32009:SF75">
    <property type="entry name" value="PROTEIN PHLOEM PROTEIN 2-LIKE A5-RELATED"/>
    <property type="match status" value="1"/>
</dbReference>
<keyword evidence="1" id="KW-0520">NAD</keyword>
<dbReference type="FunFam" id="3.40.50.10140:FF:000007">
    <property type="entry name" value="Disease resistance protein (TIR-NBS-LRR class)"/>
    <property type="match status" value="1"/>
</dbReference>
<organism evidence="3 4">
    <name type="scientific">Eruca vesicaria subsp. sativa</name>
    <name type="common">Garden rocket</name>
    <name type="synonym">Eruca sativa</name>
    <dbReference type="NCBI Taxonomy" id="29727"/>
    <lineage>
        <taxon>Eukaryota</taxon>
        <taxon>Viridiplantae</taxon>
        <taxon>Streptophyta</taxon>
        <taxon>Embryophyta</taxon>
        <taxon>Tracheophyta</taxon>
        <taxon>Spermatophyta</taxon>
        <taxon>Magnoliopsida</taxon>
        <taxon>eudicotyledons</taxon>
        <taxon>Gunneridae</taxon>
        <taxon>Pentapetalae</taxon>
        <taxon>rosids</taxon>
        <taxon>malvids</taxon>
        <taxon>Brassicales</taxon>
        <taxon>Brassicaceae</taxon>
        <taxon>Brassiceae</taxon>
        <taxon>Eruca</taxon>
    </lineage>
</organism>
<dbReference type="SUPFAM" id="SSF52200">
    <property type="entry name" value="Toll/Interleukin receptor TIR domain"/>
    <property type="match status" value="1"/>
</dbReference>
<evidence type="ECO:0000259" key="2">
    <source>
        <dbReference type="PROSITE" id="PS50104"/>
    </source>
</evidence>
<comment type="caution">
    <text evidence="3">The sequence shown here is derived from an EMBL/GenBank/DDBJ whole genome shotgun (WGS) entry which is preliminary data.</text>
</comment>
<dbReference type="AlphaFoldDB" id="A0ABC8IW33"/>
<protein>
    <recommendedName>
        <fullName evidence="2">TIR domain-containing protein</fullName>
    </recommendedName>
</protein>
<sequence length="363" mass="42053">MASSSATRPQVFINFRGPDLRKGIVSFLVHELTRENINVFIDDQEERGQHLSTLFRRIEESKLALAIFSEKYSESKWCLDELAKIYECVKDNKLKVIPVFYKIPVDSVTHLTGHFGDQYRKLKNEYKLKEPERVKSWKEALMSIPKYFAMPLSAASGTSDKDFVDKIVKEVQRTLKAVKGQPEAVQERQQPEAVQIRQQPEAVQIRQPIVNRQSCMYSLENLTISSSCKASYWTIVSISESPNEESSKVAKMRECWYLDFRGTVDTTKLASGTRYEVVFVVKVEDTMRRWDSPAMVRLMVPDNELQERKLQFVDLERNEWIEIQAGVFIAQPHKVQTEFKLYQYEPILMTGLILKGAIIRPVE</sequence>
<evidence type="ECO:0000313" key="3">
    <source>
        <dbReference type="EMBL" id="CAH8304159.1"/>
    </source>
</evidence>
<keyword evidence="4" id="KW-1185">Reference proteome</keyword>
<name>A0ABC8IW33_ERUVS</name>
<accession>A0ABC8IW33</accession>
<dbReference type="Pfam" id="PF14299">
    <property type="entry name" value="PP2"/>
    <property type="match status" value="1"/>
</dbReference>
<dbReference type="Proteomes" id="UP001642260">
    <property type="component" value="Unassembled WGS sequence"/>
</dbReference>
<feature type="domain" description="TIR" evidence="2">
    <location>
        <begin position="7"/>
        <end position="175"/>
    </location>
</feature>